<keyword evidence="5 14" id="KW-0436">Ligase</keyword>
<organism evidence="17 18">
    <name type="scientific">Fodinibius salipaludis</name>
    <dbReference type="NCBI Taxonomy" id="2032627"/>
    <lineage>
        <taxon>Bacteria</taxon>
        <taxon>Pseudomonadati</taxon>
        <taxon>Balneolota</taxon>
        <taxon>Balneolia</taxon>
        <taxon>Balneolales</taxon>
        <taxon>Balneolaceae</taxon>
        <taxon>Fodinibius</taxon>
    </lineage>
</organism>
<evidence type="ECO:0000256" key="6">
    <source>
        <dbReference type="ARBA" id="ARBA00022723"/>
    </source>
</evidence>
<dbReference type="OrthoDB" id="9807240at2"/>
<comment type="similarity">
    <text evidence="11 14">Belongs to the GARS family.</text>
</comment>
<dbReference type="RefSeq" id="WP_095604889.1">
    <property type="nucleotide sequence ID" value="NZ_NSKE01000001.1"/>
</dbReference>
<comment type="catalytic activity">
    <reaction evidence="14">
        <text>5-phospho-beta-D-ribosylamine + glycine + ATP = N(1)-(5-phospho-beta-D-ribosyl)glycinamide + ADP + phosphate + H(+)</text>
        <dbReference type="Rhea" id="RHEA:17453"/>
        <dbReference type="ChEBI" id="CHEBI:15378"/>
        <dbReference type="ChEBI" id="CHEBI:30616"/>
        <dbReference type="ChEBI" id="CHEBI:43474"/>
        <dbReference type="ChEBI" id="CHEBI:57305"/>
        <dbReference type="ChEBI" id="CHEBI:58681"/>
        <dbReference type="ChEBI" id="CHEBI:143788"/>
        <dbReference type="ChEBI" id="CHEBI:456216"/>
        <dbReference type="EC" id="6.3.4.13"/>
    </reaction>
</comment>
<dbReference type="Pfam" id="PF02843">
    <property type="entry name" value="GARS_C"/>
    <property type="match status" value="1"/>
</dbReference>
<dbReference type="Pfam" id="PF02844">
    <property type="entry name" value="GARS_N"/>
    <property type="match status" value="1"/>
</dbReference>
<dbReference type="EC" id="6.3.4.13" evidence="4 14"/>
<dbReference type="InterPro" id="IPR020560">
    <property type="entry name" value="PRibGlycinamide_synth_C-dom"/>
</dbReference>
<evidence type="ECO:0000256" key="10">
    <source>
        <dbReference type="ARBA" id="ARBA00023211"/>
    </source>
</evidence>
<dbReference type="InterPro" id="IPR016185">
    <property type="entry name" value="PreATP-grasp_dom_sf"/>
</dbReference>
<name>A0A2A2GF74_9BACT</name>
<dbReference type="InterPro" id="IPR013815">
    <property type="entry name" value="ATP_grasp_subdomain_1"/>
</dbReference>
<dbReference type="Gene3D" id="3.30.470.20">
    <property type="entry name" value="ATP-grasp fold, B domain"/>
    <property type="match status" value="1"/>
</dbReference>
<evidence type="ECO:0000256" key="11">
    <source>
        <dbReference type="ARBA" id="ARBA00038345"/>
    </source>
</evidence>
<dbReference type="PANTHER" id="PTHR43472">
    <property type="entry name" value="PHOSPHORIBOSYLAMINE--GLYCINE LIGASE"/>
    <property type="match status" value="1"/>
</dbReference>
<keyword evidence="10" id="KW-0464">Manganese</keyword>
<dbReference type="InterPro" id="IPR020561">
    <property type="entry name" value="PRibGlycinamid_synth_ATP-grasp"/>
</dbReference>
<comment type="pathway">
    <text evidence="3 14">Purine metabolism; IMP biosynthesis via de novo pathway; N(1)-(5-phospho-D-ribosyl)glycinamide from 5-phospho-alpha-D-ribose 1-diphosphate: step 2/2.</text>
</comment>
<gene>
    <name evidence="14" type="primary">purD</name>
    <name evidence="17" type="ORF">CK503_00850</name>
</gene>
<dbReference type="GO" id="GO:0046872">
    <property type="term" value="F:metal ion binding"/>
    <property type="evidence" value="ECO:0007669"/>
    <property type="project" value="UniProtKB-KW"/>
</dbReference>
<dbReference type="NCBIfam" id="TIGR00877">
    <property type="entry name" value="purD"/>
    <property type="match status" value="1"/>
</dbReference>
<evidence type="ECO:0000256" key="9">
    <source>
        <dbReference type="ARBA" id="ARBA00022840"/>
    </source>
</evidence>
<evidence type="ECO:0000256" key="5">
    <source>
        <dbReference type="ARBA" id="ARBA00022598"/>
    </source>
</evidence>
<evidence type="ECO:0000313" key="18">
    <source>
        <dbReference type="Proteomes" id="UP000218831"/>
    </source>
</evidence>
<sequence length="426" mass="46657">MNVLLLGSGGREHAMAWSIAKSDRLDELFIAPGNPGTDQVGTNVDLNLSDFEAILVFIEENDIELTIVGPEKPLVDGITNFLEEKGHKVFGPSKVAAQLEGSKKFANEFMKENRIPTADFQTYSRDEFDKALKVIKSKGEYPVVLKADGLAGGKGVFICESAEEVEKRLNELKKNDRFEEAAQKLVVEEFLKGDEASVFVISDGKTAKILHYAQDHKRIGEGDTGLNTGGMGAYCPTPIIGDRMLQRVEKEIILPTISAMLLDENPYKGILYCGLMITEEGPKVVEFNCRLGDPEAQAILPSLESDLLDLMDAAVNEKLNTKEVKIDGKYRCCVVMASEGYPLDYEKGKEITGIDDVAEGSLVFHAGTKAEDGKIYSDGGRVLSVVGAGDSLQDSIKNTYAEVKKIDFDNKYYRSDIGTKGLKFIG</sequence>
<evidence type="ECO:0000256" key="14">
    <source>
        <dbReference type="HAMAP-Rule" id="MF_00138"/>
    </source>
</evidence>
<keyword evidence="7 15" id="KW-0547">Nucleotide-binding</keyword>
<dbReference type="GO" id="GO:0005524">
    <property type="term" value="F:ATP binding"/>
    <property type="evidence" value="ECO:0007669"/>
    <property type="project" value="UniProtKB-UniRule"/>
</dbReference>
<proteinExistence type="inferred from homology"/>
<keyword evidence="18" id="KW-1185">Reference proteome</keyword>
<dbReference type="Proteomes" id="UP000218831">
    <property type="component" value="Unassembled WGS sequence"/>
</dbReference>
<evidence type="ECO:0000256" key="8">
    <source>
        <dbReference type="ARBA" id="ARBA00022755"/>
    </source>
</evidence>
<evidence type="ECO:0000256" key="2">
    <source>
        <dbReference type="ARBA" id="ARBA00001946"/>
    </source>
</evidence>
<dbReference type="GO" id="GO:0009113">
    <property type="term" value="P:purine nucleobase biosynthetic process"/>
    <property type="evidence" value="ECO:0007669"/>
    <property type="project" value="InterPro"/>
</dbReference>
<keyword evidence="9 15" id="KW-0067">ATP-binding</keyword>
<evidence type="ECO:0000259" key="16">
    <source>
        <dbReference type="PROSITE" id="PS50975"/>
    </source>
</evidence>
<dbReference type="Gene3D" id="3.30.1490.20">
    <property type="entry name" value="ATP-grasp fold, A domain"/>
    <property type="match status" value="1"/>
</dbReference>
<feature type="domain" description="ATP-grasp" evidence="16">
    <location>
        <begin position="107"/>
        <end position="316"/>
    </location>
</feature>
<evidence type="ECO:0000256" key="12">
    <source>
        <dbReference type="ARBA" id="ARBA00042242"/>
    </source>
</evidence>
<dbReference type="EMBL" id="NSKE01000001">
    <property type="protein sequence ID" value="PAU95644.1"/>
    <property type="molecule type" value="Genomic_DNA"/>
</dbReference>
<dbReference type="InterPro" id="IPR020562">
    <property type="entry name" value="PRibGlycinamide_synth_N"/>
</dbReference>
<dbReference type="SUPFAM" id="SSF56059">
    <property type="entry name" value="Glutathione synthetase ATP-binding domain-like"/>
    <property type="match status" value="1"/>
</dbReference>
<accession>A0A2A2GF74</accession>
<dbReference type="Gene3D" id="3.40.50.20">
    <property type="match status" value="1"/>
</dbReference>
<dbReference type="HAMAP" id="MF_00138">
    <property type="entry name" value="GARS"/>
    <property type="match status" value="1"/>
</dbReference>
<evidence type="ECO:0000256" key="13">
    <source>
        <dbReference type="ARBA" id="ARBA00042864"/>
    </source>
</evidence>
<keyword evidence="8 14" id="KW-0658">Purine biosynthesis</keyword>
<comment type="cofactor">
    <cofactor evidence="1">
        <name>Mn(2+)</name>
        <dbReference type="ChEBI" id="CHEBI:29035"/>
    </cofactor>
</comment>
<dbReference type="GO" id="GO:0004637">
    <property type="term" value="F:phosphoribosylamine-glycine ligase activity"/>
    <property type="evidence" value="ECO:0007669"/>
    <property type="project" value="UniProtKB-UniRule"/>
</dbReference>
<evidence type="ECO:0000256" key="1">
    <source>
        <dbReference type="ARBA" id="ARBA00001936"/>
    </source>
</evidence>
<dbReference type="SUPFAM" id="SSF51246">
    <property type="entry name" value="Rudiment single hybrid motif"/>
    <property type="match status" value="1"/>
</dbReference>
<dbReference type="InterPro" id="IPR000115">
    <property type="entry name" value="PRibGlycinamide_synth"/>
</dbReference>
<evidence type="ECO:0000256" key="7">
    <source>
        <dbReference type="ARBA" id="ARBA00022741"/>
    </source>
</evidence>
<evidence type="ECO:0000256" key="15">
    <source>
        <dbReference type="PROSITE-ProRule" id="PRU00409"/>
    </source>
</evidence>
<dbReference type="InterPro" id="IPR037123">
    <property type="entry name" value="PRibGlycinamide_synth_C_sf"/>
</dbReference>
<dbReference type="UniPathway" id="UPA00074">
    <property type="reaction ID" value="UER00125"/>
</dbReference>
<dbReference type="Gene3D" id="3.90.600.10">
    <property type="entry name" value="Phosphoribosylglycinamide synthetase, C-terminal domain"/>
    <property type="match status" value="1"/>
</dbReference>
<dbReference type="AlphaFoldDB" id="A0A2A2GF74"/>
<dbReference type="GO" id="GO:0006189">
    <property type="term" value="P:'de novo' IMP biosynthetic process"/>
    <property type="evidence" value="ECO:0007669"/>
    <property type="project" value="UniProtKB-UniRule"/>
</dbReference>
<dbReference type="InterPro" id="IPR011761">
    <property type="entry name" value="ATP-grasp"/>
</dbReference>
<reference evidence="17 18" key="1">
    <citation type="submission" date="2017-08" db="EMBL/GenBank/DDBJ databases">
        <title>Aliifodinibius alkalisoli sp. nov., isolated from saline alkaline soil.</title>
        <authorList>
            <person name="Liu D."/>
            <person name="Zhang G."/>
        </authorList>
    </citation>
    <scope>NUCLEOTIDE SEQUENCE [LARGE SCALE GENOMIC DNA]</scope>
    <source>
        <strain evidence="17 18">WN023</strain>
    </source>
</reference>
<dbReference type="FunFam" id="3.30.470.20:FF:000018">
    <property type="entry name" value="Trifunctional purine biosynthetic protein adenosine-3"/>
    <property type="match status" value="1"/>
</dbReference>
<dbReference type="InterPro" id="IPR011054">
    <property type="entry name" value="Rudment_hybrid_motif"/>
</dbReference>
<comment type="caution">
    <text evidence="17">The sequence shown here is derived from an EMBL/GenBank/DDBJ whole genome shotgun (WGS) entry which is preliminary data.</text>
</comment>
<dbReference type="PANTHER" id="PTHR43472:SF1">
    <property type="entry name" value="PHOSPHORIBOSYLAMINE--GLYCINE LIGASE, CHLOROPLASTIC"/>
    <property type="match status" value="1"/>
</dbReference>
<comment type="cofactor">
    <cofactor evidence="2">
        <name>Mg(2+)</name>
        <dbReference type="ChEBI" id="CHEBI:18420"/>
    </cofactor>
</comment>
<evidence type="ECO:0000256" key="4">
    <source>
        <dbReference type="ARBA" id="ARBA00013255"/>
    </source>
</evidence>
<protein>
    <recommendedName>
        <fullName evidence="4 14">Phosphoribosylamine--glycine ligase</fullName>
        <ecNumber evidence="4 14">6.3.4.13</ecNumber>
    </recommendedName>
    <alternativeName>
        <fullName evidence="14">GARS</fullName>
    </alternativeName>
    <alternativeName>
        <fullName evidence="12 14">Glycinamide ribonucleotide synthetase</fullName>
    </alternativeName>
    <alternativeName>
        <fullName evidence="13 14">Phosphoribosylglycinamide synthetase</fullName>
    </alternativeName>
</protein>
<evidence type="ECO:0000313" key="17">
    <source>
        <dbReference type="EMBL" id="PAU95644.1"/>
    </source>
</evidence>
<dbReference type="FunFam" id="3.90.600.10:FF:000001">
    <property type="entry name" value="Trifunctional purine biosynthetic protein adenosine-3"/>
    <property type="match status" value="1"/>
</dbReference>
<dbReference type="SMART" id="SM01209">
    <property type="entry name" value="GARS_A"/>
    <property type="match status" value="1"/>
</dbReference>
<dbReference type="InterPro" id="IPR020559">
    <property type="entry name" value="PRibGlycinamide_synth_CS"/>
</dbReference>
<dbReference type="Pfam" id="PF01071">
    <property type="entry name" value="GARS_A"/>
    <property type="match status" value="1"/>
</dbReference>
<dbReference type="SUPFAM" id="SSF52440">
    <property type="entry name" value="PreATP-grasp domain"/>
    <property type="match status" value="1"/>
</dbReference>
<dbReference type="PROSITE" id="PS50975">
    <property type="entry name" value="ATP_GRASP"/>
    <property type="match status" value="1"/>
</dbReference>
<dbReference type="PROSITE" id="PS00184">
    <property type="entry name" value="GARS"/>
    <property type="match status" value="1"/>
</dbReference>
<keyword evidence="6" id="KW-0479">Metal-binding</keyword>
<dbReference type="SMART" id="SM01210">
    <property type="entry name" value="GARS_C"/>
    <property type="match status" value="1"/>
</dbReference>
<evidence type="ECO:0000256" key="3">
    <source>
        <dbReference type="ARBA" id="ARBA00005174"/>
    </source>
</evidence>